<dbReference type="AlphaFoldDB" id="A0AAW1P3D5"/>
<feature type="domain" description="AB hydrolase-1" evidence="1">
    <location>
        <begin position="210"/>
        <end position="278"/>
    </location>
</feature>
<dbReference type="PANTHER" id="PTHR37471:SF1">
    <property type="entry name" value="AB HYDROLASE-1 DOMAIN-CONTAINING PROTEIN"/>
    <property type="match status" value="1"/>
</dbReference>
<sequence length="357" mass="39795">MLASLWTVAVSGLLLGIAGVRQAAFLAGVVTAPSAVEITTRRLQTLAAVWLAAELGYYAYSRWRQVSSLVSVSCQRAMLSHPRYTVLSSGLPDDACMDRARAQVIMDRLYNMDSTYTIQDFFSGWFMGADPDTIGHDNLLDFTAYGFFGEDAPMLPSTAPLFFMHGVGLGLTPYVHFIYKLMTSCRGRDMVLVECRHVSLSMCLRAVSPDVVCKAIVEILHRNNWTKAAFVGHSYGSFVLSRMAQLHKNRVESMVLIDPVCMFTVWPSLLQNFIYKLPVIRDRGVLGLIDGARYLFSRDLVIAHSFCRKFVWHKVMLWPEEMPDVCLLVLSAADDLVPSPLVQKHLLNVGSTCQVGP</sequence>
<evidence type="ECO:0000259" key="1">
    <source>
        <dbReference type="Pfam" id="PF00561"/>
    </source>
</evidence>
<dbReference type="Proteomes" id="UP001465755">
    <property type="component" value="Unassembled WGS sequence"/>
</dbReference>
<comment type="caution">
    <text evidence="2">The sequence shown here is derived from an EMBL/GenBank/DDBJ whole genome shotgun (WGS) entry which is preliminary data.</text>
</comment>
<dbReference type="InterPro" id="IPR029058">
    <property type="entry name" value="AB_hydrolase_fold"/>
</dbReference>
<dbReference type="PANTHER" id="PTHR37471">
    <property type="entry name" value="UNNAMED PRODUCT"/>
    <property type="match status" value="1"/>
</dbReference>
<name>A0AAW1P3D5_9CHLO</name>
<dbReference type="EMBL" id="JALJOQ010000061">
    <property type="protein sequence ID" value="KAK9803224.1"/>
    <property type="molecule type" value="Genomic_DNA"/>
</dbReference>
<protein>
    <recommendedName>
        <fullName evidence="1">AB hydrolase-1 domain-containing protein</fullName>
    </recommendedName>
</protein>
<dbReference type="SUPFAM" id="SSF53474">
    <property type="entry name" value="alpha/beta-Hydrolases"/>
    <property type="match status" value="1"/>
</dbReference>
<accession>A0AAW1P3D5</accession>
<dbReference type="InterPro" id="IPR000073">
    <property type="entry name" value="AB_hydrolase_1"/>
</dbReference>
<keyword evidence="3" id="KW-1185">Reference proteome</keyword>
<proteinExistence type="predicted"/>
<organism evidence="2 3">
    <name type="scientific">Symbiochloris irregularis</name>
    <dbReference type="NCBI Taxonomy" id="706552"/>
    <lineage>
        <taxon>Eukaryota</taxon>
        <taxon>Viridiplantae</taxon>
        <taxon>Chlorophyta</taxon>
        <taxon>core chlorophytes</taxon>
        <taxon>Trebouxiophyceae</taxon>
        <taxon>Trebouxiales</taxon>
        <taxon>Trebouxiaceae</taxon>
        <taxon>Symbiochloris</taxon>
    </lineage>
</organism>
<dbReference type="Pfam" id="PF00561">
    <property type="entry name" value="Abhydrolase_1"/>
    <property type="match status" value="1"/>
</dbReference>
<evidence type="ECO:0000313" key="2">
    <source>
        <dbReference type="EMBL" id="KAK9803224.1"/>
    </source>
</evidence>
<evidence type="ECO:0000313" key="3">
    <source>
        <dbReference type="Proteomes" id="UP001465755"/>
    </source>
</evidence>
<dbReference type="Gene3D" id="3.40.50.1820">
    <property type="entry name" value="alpha/beta hydrolase"/>
    <property type="match status" value="1"/>
</dbReference>
<reference evidence="2 3" key="1">
    <citation type="journal article" date="2024" name="Nat. Commun.">
        <title>Phylogenomics reveals the evolutionary origins of lichenization in chlorophyte algae.</title>
        <authorList>
            <person name="Puginier C."/>
            <person name="Libourel C."/>
            <person name="Otte J."/>
            <person name="Skaloud P."/>
            <person name="Haon M."/>
            <person name="Grisel S."/>
            <person name="Petersen M."/>
            <person name="Berrin J.G."/>
            <person name="Delaux P.M."/>
            <person name="Dal Grande F."/>
            <person name="Keller J."/>
        </authorList>
    </citation>
    <scope>NUCLEOTIDE SEQUENCE [LARGE SCALE GENOMIC DNA]</scope>
    <source>
        <strain evidence="2 3">SAG 2036</strain>
    </source>
</reference>
<gene>
    <name evidence="2" type="ORF">WJX73_006378</name>
</gene>